<evidence type="ECO:0000256" key="1">
    <source>
        <dbReference type="SAM" id="MobiDB-lite"/>
    </source>
</evidence>
<dbReference type="RefSeq" id="WP_193904088.1">
    <property type="nucleotide sequence ID" value="NZ_CP063452.1"/>
</dbReference>
<dbReference type="EMBL" id="CP063452">
    <property type="protein sequence ID" value="QOW01674.1"/>
    <property type="molecule type" value="Genomic_DNA"/>
</dbReference>
<feature type="compositionally biased region" description="Low complexity" evidence="1">
    <location>
        <begin position="12"/>
        <end position="26"/>
    </location>
</feature>
<feature type="region of interest" description="Disordered" evidence="1">
    <location>
        <begin position="1"/>
        <end position="40"/>
    </location>
</feature>
<keyword evidence="3" id="KW-1185">Reference proteome</keyword>
<feature type="compositionally biased region" description="Polar residues" evidence="1">
    <location>
        <begin position="115"/>
        <end position="137"/>
    </location>
</feature>
<protein>
    <submittedName>
        <fullName evidence="2">Uncharacterized protein</fullName>
    </submittedName>
</protein>
<dbReference type="Proteomes" id="UP000593818">
    <property type="component" value="Plasmid pRh5Ap-243"/>
</dbReference>
<evidence type="ECO:0000313" key="2">
    <source>
        <dbReference type="EMBL" id="QOW01674.1"/>
    </source>
</evidence>
<gene>
    <name evidence="2" type="ORF">INP59_26320</name>
</gene>
<keyword evidence="2" id="KW-0614">Plasmid</keyword>
<feature type="region of interest" description="Disordered" evidence="1">
    <location>
        <begin position="76"/>
        <end position="159"/>
    </location>
</feature>
<proteinExistence type="predicted"/>
<geneLocation type="plasmid" evidence="2 3">
    <name>pRh5Ap-243</name>
</geneLocation>
<name>A0A7M2XWH8_9NOCA</name>
<reference evidence="2 3" key="1">
    <citation type="submission" date="2020-10" db="EMBL/GenBank/DDBJ databases">
        <title>Whole genome sequence of oil-degrading bacteria Rhodococcus pyridinivorans strain 5Ap.</title>
        <authorList>
            <person name="Akhremchuk A.E."/>
            <person name="Valentovich L.N."/>
            <person name="Charniauskaya M.I."/>
            <person name="Bukliarevich H.A."/>
            <person name="Titok M.A."/>
        </authorList>
    </citation>
    <scope>NUCLEOTIDE SEQUENCE [LARGE SCALE GENOMIC DNA]</scope>
    <source>
        <strain evidence="2 3">5Ap</strain>
        <plasmid evidence="2 3">pRh5Ap-243</plasmid>
    </source>
</reference>
<organism evidence="2 3">
    <name type="scientific">Rhodococcus pyridinivorans</name>
    <dbReference type="NCBI Taxonomy" id="103816"/>
    <lineage>
        <taxon>Bacteria</taxon>
        <taxon>Bacillati</taxon>
        <taxon>Actinomycetota</taxon>
        <taxon>Actinomycetes</taxon>
        <taxon>Mycobacteriales</taxon>
        <taxon>Nocardiaceae</taxon>
        <taxon>Rhodococcus</taxon>
    </lineage>
</organism>
<accession>A0A7M2XWH8</accession>
<evidence type="ECO:0000313" key="3">
    <source>
        <dbReference type="Proteomes" id="UP000593818"/>
    </source>
</evidence>
<sequence>MFTALRGRFRTRSTTAHAPTTASHRTGTPAQTKSDAAAHTHAQTRIETLDSYLHSLTEQDRAEYIAAAQDLKNAMNETGTEDFRACSRSGRPPGDGSVPDGIRSLQQLRALARTIRTSSQPDPTEIPTATNADTSAATPHTDPGDIDDTDPGPAGQQKP</sequence>
<dbReference type="AlphaFoldDB" id="A0A7M2XWH8"/>